<dbReference type="InterPro" id="IPR013126">
    <property type="entry name" value="Hsp_70_fam"/>
</dbReference>
<dbReference type="Proteomes" id="UP000824469">
    <property type="component" value="Unassembled WGS sequence"/>
</dbReference>
<comment type="caution">
    <text evidence="3">The sequence shown here is derived from an EMBL/GenBank/DDBJ whole genome shotgun (WGS) entry which is preliminary data.</text>
</comment>
<feature type="non-terminal residue" evidence="3">
    <location>
        <position position="66"/>
    </location>
</feature>
<dbReference type="GO" id="GO:0005524">
    <property type="term" value="F:ATP binding"/>
    <property type="evidence" value="ECO:0007669"/>
    <property type="project" value="UniProtKB-KW"/>
</dbReference>
<dbReference type="InterPro" id="IPR043129">
    <property type="entry name" value="ATPase_NBD"/>
</dbReference>
<dbReference type="Gene3D" id="3.30.420.40">
    <property type="match status" value="2"/>
</dbReference>
<name>A0AA38FE54_TAXCH</name>
<sequence>RQATKDAGVISGLNVMRIINEPTAAAIAYGLDKKGTSSGEKNILIFDLGGGTFDVSLLSIDEGIFE</sequence>
<accession>A0AA38FE54</accession>
<dbReference type="EMBL" id="JAHRHJ020000010">
    <property type="protein sequence ID" value="KAH9298705.1"/>
    <property type="molecule type" value="Genomic_DNA"/>
</dbReference>
<keyword evidence="4" id="KW-1185">Reference proteome</keyword>
<dbReference type="FunFam" id="3.30.420.40:FF:000806">
    <property type="entry name" value="Uncharacterized protein"/>
    <property type="match status" value="1"/>
</dbReference>
<dbReference type="OMA" id="NCMENRC"/>
<dbReference type="InterPro" id="IPR018181">
    <property type="entry name" value="Heat_shock_70_CS"/>
</dbReference>
<dbReference type="PROSITE" id="PS00329">
    <property type="entry name" value="HSP70_2"/>
    <property type="match status" value="1"/>
</dbReference>
<reference evidence="3 4" key="1">
    <citation type="journal article" date="2021" name="Nat. Plants">
        <title>The Taxus genome provides insights into paclitaxel biosynthesis.</title>
        <authorList>
            <person name="Xiong X."/>
            <person name="Gou J."/>
            <person name="Liao Q."/>
            <person name="Li Y."/>
            <person name="Zhou Q."/>
            <person name="Bi G."/>
            <person name="Li C."/>
            <person name="Du R."/>
            <person name="Wang X."/>
            <person name="Sun T."/>
            <person name="Guo L."/>
            <person name="Liang H."/>
            <person name="Lu P."/>
            <person name="Wu Y."/>
            <person name="Zhang Z."/>
            <person name="Ro D.K."/>
            <person name="Shang Y."/>
            <person name="Huang S."/>
            <person name="Yan J."/>
        </authorList>
    </citation>
    <scope>NUCLEOTIDE SEQUENCE [LARGE SCALE GENOMIC DNA]</scope>
    <source>
        <strain evidence="3">Ta-2019</strain>
    </source>
</reference>
<keyword evidence="2" id="KW-0067">ATP-binding</keyword>
<dbReference type="GO" id="GO:0140662">
    <property type="term" value="F:ATP-dependent protein folding chaperone"/>
    <property type="evidence" value="ECO:0007669"/>
    <property type="project" value="InterPro"/>
</dbReference>
<feature type="non-terminal residue" evidence="3">
    <location>
        <position position="1"/>
    </location>
</feature>
<dbReference type="Pfam" id="PF00012">
    <property type="entry name" value="HSP70"/>
    <property type="match status" value="1"/>
</dbReference>
<protein>
    <recommendedName>
        <fullName evidence="5">Heat shock protein 70</fullName>
    </recommendedName>
</protein>
<evidence type="ECO:0000313" key="3">
    <source>
        <dbReference type="EMBL" id="KAH9298705.1"/>
    </source>
</evidence>
<dbReference type="AlphaFoldDB" id="A0AA38FE54"/>
<evidence type="ECO:0000313" key="4">
    <source>
        <dbReference type="Proteomes" id="UP000824469"/>
    </source>
</evidence>
<dbReference type="SMR" id="A0AA38FE54"/>
<gene>
    <name evidence="3" type="ORF">KI387_030387</name>
</gene>
<proteinExistence type="predicted"/>
<evidence type="ECO:0000256" key="1">
    <source>
        <dbReference type="ARBA" id="ARBA00022741"/>
    </source>
</evidence>
<evidence type="ECO:0000256" key="2">
    <source>
        <dbReference type="ARBA" id="ARBA00022840"/>
    </source>
</evidence>
<evidence type="ECO:0008006" key="5">
    <source>
        <dbReference type="Google" id="ProtNLM"/>
    </source>
</evidence>
<dbReference type="PANTHER" id="PTHR19375">
    <property type="entry name" value="HEAT SHOCK PROTEIN 70KDA"/>
    <property type="match status" value="1"/>
</dbReference>
<keyword evidence="1" id="KW-0547">Nucleotide-binding</keyword>
<dbReference type="SUPFAM" id="SSF53067">
    <property type="entry name" value="Actin-like ATPase domain"/>
    <property type="match status" value="1"/>
</dbReference>
<organism evidence="3 4">
    <name type="scientific">Taxus chinensis</name>
    <name type="common">Chinese yew</name>
    <name type="synonym">Taxus wallichiana var. chinensis</name>
    <dbReference type="NCBI Taxonomy" id="29808"/>
    <lineage>
        <taxon>Eukaryota</taxon>
        <taxon>Viridiplantae</taxon>
        <taxon>Streptophyta</taxon>
        <taxon>Embryophyta</taxon>
        <taxon>Tracheophyta</taxon>
        <taxon>Spermatophyta</taxon>
        <taxon>Pinopsida</taxon>
        <taxon>Pinidae</taxon>
        <taxon>Conifers II</taxon>
        <taxon>Cupressales</taxon>
        <taxon>Taxaceae</taxon>
        <taxon>Taxus</taxon>
    </lineage>
</organism>